<evidence type="ECO:0000313" key="1">
    <source>
        <dbReference type="EMBL" id="OYR72715.1"/>
    </source>
</evidence>
<dbReference type="Proteomes" id="UP000216758">
    <property type="component" value="Unassembled WGS sequence"/>
</dbReference>
<dbReference type="EMBL" id="NHPB01000010">
    <property type="protein sequence ID" value="OYR72715.1"/>
    <property type="molecule type" value="Genomic_DNA"/>
</dbReference>
<proteinExistence type="predicted"/>
<reference evidence="1 2" key="1">
    <citation type="journal article" date="2014" name="Front. Microbiol.">
        <title>Population and genomic analysis of the genus Halorubrum.</title>
        <authorList>
            <person name="Fullmer M.S."/>
            <person name="Soucy S.M."/>
            <person name="Swithers K.S."/>
            <person name="Makkay A.M."/>
            <person name="Wheeler R."/>
            <person name="Ventosa A."/>
            <person name="Gogarten J.P."/>
            <person name="Papke R.T."/>
        </authorList>
    </citation>
    <scope>NUCLEOTIDE SEQUENCE [LARGE SCALE GENOMIC DNA]</scope>
    <source>
        <strain evidence="1 2">G37</strain>
    </source>
</reference>
<gene>
    <name evidence="1" type="ORF">DJ78_02010</name>
</gene>
<evidence type="ECO:0000313" key="2">
    <source>
        <dbReference type="Proteomes" id="UP000216758"/>
    </source>
</evidence>
<dbReference type="RefSeq" id="WP_094582465.1">
    <property type="nucleotide sequence ID" value="NZ_NHPB01000010.1"/>
</dbReference>
<dbReference type="OrthoDB" id="289617at2157"/>
<comment type="caution">
    <text evidence="1">The sequence shown here is derived from an EMBL/GenBank/DDBJ whole genome shotgun (WGS) entry which is preliminary data.</text>
</comment>
<protein>
    <submittedName>
        <fullName evidence="1">Uncharacterized protein</fullName>
    </submittedName>
</protein>
<sequence length="154" mass="17917">MTTLDSGFEDAAREGLLDVIERRCERKVAPRLAGDIKDRVAAYGNRHDYDVRAIVQATRYRVERTSRSVRIVVELPDPAYLFETGTADHVVEADQADVLSFIWERRHDPPQWVRDQYEREGDGWRVFLPKVEVTGLPEGRFLRDSLNSFRRRLS</sequence>
<organism evidence="1 2">
    <name type="scientific">Halorubrum ezzemoulense</name>
    <name type="common">Halorubrum chaoviator</name>
    <dbReference type="NCBI Taxonomy" id="337243"/>
    <lineage>
        <taxon>Archaea</taxon>
        <taxon>Methanobacteriati</taxon>
        <taxon>Methanobacteriota</taxon>
        <taxon>Stenosarchaea group</taxon>
        <taxon>Halobacteria</taxon>
        <taxon>Halobacteriales</taxon>
        <taxon>Haloferacaceae</taxon>
        <taxon>Halorubrum</taxon>
    </lineage>
</organism>
<accession>A0A256JV58</accession>
<name>A0A256JV58_HALEZ</name>
<dbReference type="AlphaFoldDB" id="A0A256JV58"/>